<feature type="compositionally biased region" description="Polar residues" evidence="5">
    <location>
        <begin position="227"/>
        <end position="236"/>
    </location>
</feature>
<dbReference type="OrthoDB" id="6036at2759"/>
<dbReference type="InterPro" id="IPR038508">
    <property type="entry name" value="ArfGAP_dom_sf"/>
</dbReference>
<dbReference type="PANTHER" id="PTHR46085:SF4">
    <property type="entry name" value="ADP-RIBOSYLATION FACTOR GTPASE-ACTIVATING PROTEIN AGD14-RELATED"/>
    <property type="match status" value="1"/>
</dbReference>
<dbReference type="EMBL" id="JAMYWD010000005">
    <property type="protein sequence ID" value="KAJ4969913.1"/>
    <property type="molecule type" value="Genomic_DNA"/>
</dbReference>
<evidence type="ECO:0000256" key="5">
    <source>
        <dbReference type="SAM" id="MobiDB-lite"/>
    </source>
</evidence>
<feature type="region of interest" description="Disordered" evidence="5">
    <location>
        <begin position="262"/>
        <end position="333"/>
    </location>
</feature>
<organism evidence="7 8">
    <name type="scientific">Protea cynaroides</name>
    <dbReference type="NCBI Taxonomy" id="273540"/>
    <lineage>
        <taxon>Eukaryota</taxon>
        <taxon>Viridiplantae</taxon>
        <taxon>Streptophyta</taxon>
        <taxon>Embryophyta</taxon>
        <taxon>Tracheophyta</taxon>
        <taxon>Spermatophyta</taxon>
        <taxon>Magnoliopsida</taxon>
        <taxon>Proteales</taxon>
        <taxon>Proteaceae</taxon>
        <taxon>Protea</taxon>
    </lineage>
</organism>
<feature type="region of interest" description="Disordered" evidence="5">
    <location>
        <begin position="572"/>
        <end position="593"/>
    </location>
</feature>
<feature type="compositionally biased region" description="Low complexity" evidence="5">
    <location>
        <begin position="284"/>
        <end position="297"/>
    </location>
</feature>
<evidence type="ECO:0000256" key="1">
    <source>
        <dbReference type="ARBA" id="ARBA00022723"/>
    </source>
</evidence>
<evidence type="ECO:0000313" key="8">
    <source>
        <dbReference type="Proteomes" id="UP001141806"/>
    </source>
</evidence>
<keyword evidence="1" id="KW-0479">Metal-binding</keyword>
<feature type="region of interest" description="Disordered" evidence="5">
    <location>
        <begin position="622"/>
        <end position="655"/>
    </location>
</feature>
<dbReference type="InterPro" id="IPR044820">
    <property type="entry name" value="AGD14-like"/>
</dbReference>
<proteinExistence type="predicted"/>
<feature type="region of interest" description="Disordered" evidence="5">
    <location>
        <begin position="124"/>
        <end position="158"/>
    </location>
</feature>
<evidence type="ECO:0000259" key="6">
    <source>
        <dbReference type="PROSITE" id="PS50115"/>
    </source>
</evidence>
<dbReference type="InterPro" id="IPR001164">
    <property type="entry name" value="ArfGAP_dom"/>
</dbReference>
<feature type="compositionally biased region" description="Polar residues" evidence="5">
    <location>
        <begin position="210"/>
        <end position="220"/>
    </location>
</feature>
<dbReference type="PRINTS" id="PR00405">
    <property type="entry name" value="REVINTRACTNG"/>
</dbReference>
<dbReference type="SMART" id="SM00105">
    <property type="entry name" value="ArfGap"/>
    <property type="match status" value="1"/>
</dbReference>
<evidence type="ECO:0000256" key="4">
    <source>
        <dbReference type="PROSITE-ProRule" id="PRU00288"/>
    </source>
</evidence>
<dbReference type="GO" id="GO:0008270">
    <property type="term" value="F:zinc ion binding"/>
    <property type="evidence" value="ECO:0007669"/>
    <property type="project" value="UniProtKB-KW"/>
</dbReference>
<dbReference type="Pfam" id="PF01412">
    <property type="entry name" value="ArfGap"/>
    <property type="match status" value="1"/>
</dbReference>
<name>A0A9Q0QS68_9MAGN</name>
<gene>
    <name evidence="7" type="ORF">NE237_003012</name>
</gene>
<feature type="region of interest" description="Disordered" evidence="5">
    <location>
        <begin position="725"/>
        <end position="744"/>
    </location>
</feature>
<dbReference type="FunFam" id="1.10.220.150:FF:000005">
    <property type="entry name" value="Arf-GAP domain and FG repeat-containing protein 1"/>
    <property type="match status" value="1"/>
</dbReference>
<keyword evidence="3" id="KW-0862">Zinc</keyword>
<dbReference type="Gene3D" id="1.10.220.150">
    <property type="entry name" value="Arf GTPase activating protein"/>
    <property type="match status" value="1"/>
</dbReference>
<dbReference type="PROSITE" id="PS50115">
    <property type="entry name" value="ARFGAP"/>
    <property type="match status" value="1"/>
</dbReference>
<feature type="domain" description="Arf-GAP" evidence="6">
    <location>
        <begin position="11"/>
        <end position="129"/>
    </location>
</feature>
<evidence type="ECO:0000256" key="3">
    <source>
        <dbReference type="ARBA" id="ARBA00022833"/>
    </source>
</evidence>
<keyword evidence="2 4" id="KW-0863">Zinc-finger</keyword>
<sequence>MSSRKEEERNEKIIRGLMKLPPNRRCINCNSLGPQYVCPNFWTFICTTCSGIHREFTHRVKSVSMAKFTSKEVEALQKGGNQRAREIYLKDWDLQRQRLPDSSNVDKVREFIKNVYVDCKYAGGKTSDKSPPDMQSLRNHEDDTRRASSYHSYSQSPPYEYQYEERRYGRQAGALTRKPGSDRALYEGKISSFIYSPGRYEDRFANESAGSSISDYSLSSRGDPFRTDTQSPNFQKNVGFGSPPIQPVRDILNEDVQRQTIGSYSETNARRELNGVPRPQRTTSSGSFGSFDSNSMSLKSANSGSLSDVISEPEPSVGSQQNKIHSFPSLPRSSVSANATSVVPFNASSVQQPATSSVPSLDLFQSLETSQNAINLFQQPAPSSAPSIDLFGPNRTSSAPSLDLFPNIAHQQPTTNTLEQKQSGFPSAENGGWATFDSPQQVTSTLGTNNLALATMSHVDGLTVKSVDALAPTNTSAKLQSVHSDAAHGSVLPASSKWHGAVQNVQASTGPTSTQSWNAFEDSVQTKFQSSFENLPPRTEPQIHAFGGPMSTQSWNAFDDSAGSILQTSFANHQQRNEPQAQASSGPTSTQVPWNAFEDSAESLSQVFFENLPQRNETQLLAHKPPATTDLYSSSKVREEGLPSHDADRKSTNPFDLPYDSDLEPNSMFLDMSSLQATLSNPQLPPAFLGSLNQPWFPQNPVMPYIPAAPQGGLAYMAGQAPSSQLPNIPSQGPVAPLGGNPFA</sequence>
<dbReference type="InterPro" id="IPR037278">
    <property type="entry name" value="ARFGAP/RecO"/>
</dbReference>
<dbReference type="GO" id="GO:0005096">
    <property type="term" value="F:GTPase activator activity"/>
    <property type="evidence" value="ECO:0007669"/>
    <property type="project" value="InterPro"/>
</dbReference>
<feature type="compositionally biased region" description="Basic and acidic residues" evidence="5">
    <location>
        <begin position="636"/>
        <end position="651"/>
    </location>
</feature>
<accession>A0A9Q0QS68</accession>
<dbReference type="PANTHER" id="PTHR46085">
    <property type="entry name" value="ARFGAP/RECO-RELATED"/>
    <property type="match status" value="1"/>
</dbReference>
<dbReference type="CDD" id="cd08838">
    <property type="entry name" value="ArfGap_AGFG"/>
    <property type="match status" value="1"/>
</dbReference>
<dbReference type="AlphaFoldDB" id="A0A9Q0QS68"/>
<reference evidence="7" key="1">
    <citation type="journal article" date="2023" name="Plant J.">
        <title>The genome of the king protea, Protea cynaroides.</title>
        <authorList>
            <person name="Chang J."/>
            <person name="Duong T.A."/>
            <person name="Schoeman C."/>
            <person name="Ma X."/>
            <person name="Roodt D."/>
            <person name="Barker N."/>
            <person name="Li Z."/>
            <person name="Van de Peer Y."/>
            <person name="Mizrachi E."/>
        </authorList>
    </citation>
    <scope>NUCLEOTIDE SEQUENCE</scope>
    <source>
        <tissue evidence="7">Young leaves</tissue>
    </source>
</reference>
<evidence type="ECO:0000256" key="2">
    <source>
        <dbReference type="ARBA" id="ARBA00022771"/>
    </source>
</evidence>
<feature type="region of interest" description="Disordered" evidence="5">
    <location>
        <begin position="210"/>
        <end position="247"/>
    </location>
</feature>
<evidence type="ECO:0000313" key="7">
    <source>
        <dbReference type="EMBL" id="KAJ4969913.1"/>
    </source>
</evidence>
<comment type="caution">
    <text evidence="7">The sequence shown here is derived from an EMBL/GenBank/DDBJ whole genome shotgun (WGS) entry which is preliminary data.</text>
</comment>
<protein>
    <recommendedName>
        <fullName evidence="6">Arf-GAP domain-containing protein</fullName>
    </recommendedName>
</protein>
<feature type="compositionally biased region" description="Polar residues" evidence="5">
    <location>
        <begin position="298"/>
        <end position="308"/>
    </location>
</feature>
<dbReference type="Proteomes" id="UP001141806">
    <property type="component" value="Unassembled WGS sequence"/>
</dbReference>
<keyword evidence="8" id="KW-1185">Reference proteome</keyword>
<feature type="compositionally biased region" description="Low complexity" evidence="5">
    <location>
        <begin position="147"/>
        <end position="158"/>
    </location>
</feature>
<dbReference type="SUPFAM" id="SSF57863">
    <property type="entry name" value="ArfGap/RecO-like zinc finger"/>
    <property type="match status" value="1"/>
</dbReference>